<gene>
    <name evidence="1" type="ORF">tf_42</name>
</gene>
<evidence type="ECO:0000313" key="1">
    <source>
        <dbReference type="EMBL" id="CCE60797.1"/>
    </source>
</evidence>
<dbReference type="EMBL" id="HE611333">
    <property type="protein sequence ID" value="CCE60797.1"/>
    <property type="molecule type" value="Genomic_DNA"/>
</dbReference>
<keyword evidence="2" id="KW-1185">Reference proteome</keyword>
<accession>I2FLR3</accession>
<sequence>MRFSPRLSSQPTCIMTPLSVSILPANEKLTRPTMLLTLEPRAKTIPGNYQREGWETPEMGTPGYSITPEALELARKQELEYTDWREYERLKAPQEEHPEYRGKSETSSIQQHWEGILRELEPMPRGA</sequence>
<proteinExistence type="predicted"/>
<name>I2FLR3_9CAUD</name>
<protein>
    <submittedName>
        <fullName evidence="1">Uncharacterized protein</fullName>
    </submittedName>
</protein>
<dbReference type="GeneID" id="12979154"/>
<organism evidence="1 2">
    <name type="scientific">Pseudomonas phage tf</name>
    <dbReference type="NCBI Taxonomy" id="1114179"/>
    <lineage>
        <taxon>Viruses</taxon>
        <taxon>Duplodnaviria</taxon>
        <taxon>Heunggongvirae</taxon>
        <taxon>Uroviricota</taxon>
        <taxon>Caudoviricetes</taxon>
        <taxon>Krylovvirus</taxon>
        <taxon>Krylovvirus tf</taxon>
    </lineage>
</organism>
<reference evidence="1 2" key="1">
    <citation type="journal article" date="2012" name="PLoS ONE">
        <title>Genomic Analysis of Pseudomonas putida Phage tf with Localized Single-Strand DNA Interruptions.</title>
        <authorList>
            <person name="Glukhov A.S."/>
            <person name="Krutilina A.I."/>
            <person name="Shlyapnikov M.G."/>
            <person name="Severinov K."/>
            <person name="Lavysh D."/>
            <person name="Kochetkov V.V."/>
            <person name="McGrath J.W."/>
            <person name="de Leeuwe C."/>
            <person name="Shaburova O.V."/>
            <person name="Krylov V.N."/>
            <person name="Akulenko N.V."/>
            <person name="Kulakov L.A."/>
        </authorList>
    </citation>
    <scope>NUCLEOTIDE SEQUENCE [LARGE SCALE GENOMIC DNA]</scope>
</reference>
<dbReference type="RefSeq" id="YP_006382502.1">
    <property type="nucleotide sequence ID" value="NC_017971.2"/>
</dbReference>
<evidence type="ECO:0000313" key="2">
    <source>
        <dbReference type="Proteomes" id="UP000002867"/>
    </source>
</evidence>
<dbReference type="OrthoDB" id="17998at10239"/>
<dbReference type="Proteomes" id="UP000002867">
    <property type="component" value="Segment"/>
</dbReference>
<dbReference type="KEGG" id="vg:12979154"/>